<feature type="chain" id="PRO_5040344044" evidence="1">
    <location>
        <begin position="19"/>
        <end position="151"/>
    </location>
</feature>
<protein>
    <submittedName>
        <fullName evidence="2">Uncharacterized protein</fullName>
    </submittedName>
</protein>
<feature type="signal peptide" evidence="1">
    <location>
        <begin position="1"/>
        <end position="18"/>
    </location>
</feature>
<keyword evidence="1" id="KW-0732">Signal</keyword>
<dbReference type="OrthoDB" id="5230873at2759"/>
<dbReference type="AlphaFoldDB" id="A0A9P1GYM4"/>
<name>A0A9P1GYM4_9PEZI</name>
<proteinExistence type="predicted"/>
<comment type="caution">
    <text evidence="2">The sequence shown here is derived from an EMBL/GenBank/DDBJ whole genome shotgun (WGS) entry which is preliminary data.</text>
</comment>
<dbReference type="Proteomes" id="UP000838763">
    <property type="component" value="Unassembled WGS sequence"/>
</dbReference>
<evidence type="ECO:0000256" key="1">
    <source>
        <dbReference type="SAM" id="SignalP"/>
    </source>
</evidence>
<keyword evidence="3" id="KW-1185">Reference proteome</keyword>
<evidence type="ECO:0000313" key="3">
    <source>
        <dbReference type="Proteomes" id="UP000838763"/>
    </source>
</evidence>
<accession>A0A9P1GYM4</accession>
<organism evidence="2 3">
    <name type="scientific">Parascedosporium putredinis</name>
    <dbReference type="NCBI Taxonomy" id="1442378"/>
    <lineage>
        <taxon>Eukaryota</taxon>
        <taxon>Fungi</taxon>
        <taxon>Dikarya</taxon>
        <taxon>Ascomycota</taxon>
        <taxon>Pezizomycotina</taxon>
        <taxon>Sordariomycetes</taxon>
        <taxon>Hypocreomycetidae</taxon>
        <taxon>Microascales</taxon>
        <taxon>Microascaceae</taxon>
        <taxon>Parascedosporium</taxon>
    </lineage>
</organism>
<sequence length="151" mass="15942">MLFTKMSTALALAAGATGSPLNRRADSETDFTIYAYGSGSEEIGGLPIISIDITATETGDSLVATRPNLGTSLFFVPSEPGAVGFTNATSDPLHVTTGFGFYGHVLFMSVDSTMNTQWYAVPTNTSTLWQVIWKAESDAAIPIALRNIAPS</sequence>
<reference evidence="2" key="1">
    <citation type="submission" date="2022-11" db="EMBL/GenBank/DDBJ databases">
        <authorList>
            <person name="Scott C."/>
            <person name="Bruce N."/>
        </authorList>
    </citation>
    <scope>NUCLEOTIDE SEQUENCE</scope>
</reference>
<gene>
    <name evidence="2" type="ORF">PPNO1_LOCUS2456</name>
</gene>
<dbReference type="EMBL" id="CALLCH030000005">
    <property type="protein sequence ID" value="CAI4212705.1"/>
    <property type="molecule type" value="Genomic_DNA"/>
</dbReference>
<evidence type="ECO:0000313" key="2">
    <source>
        <dbReference type="EMBL" id="CAI4212705.1"/>
    </source>
</evidence>